<dbReference type="EMBL" id="JBHSZH010000005">
    <property type="protein sequence ID" value="MFC7081779.1"/>
    <property type="molecule type" value="Genomic_DNA"/>
</dbReference>
<gene>
    <name evidence="2" type="ORF">ACFQJ6_18455</name>
</gene>
<dbReference type="Gene3D" id="3.40.50.620">
    <property type="entry name" value="HUPs"/>
    <property type="match status" value="1"/>
</dbReference>
<keyword evidence="2" id="KW-0547">Nucleotide-binding</keyword>
<accession>A0ABD5WUK3</accession>
<dbReference type="Gene3D" id="3.90.1490.10">
    <property type="entry name" value="putative n-type atp pyrophosphatase, domain 2"/>
    <property type="match status" value="1"/>
</dbReference>
<dbReference type="RefSeq" id="WP_276280263.1">
    <property type="nucleotide sequence ID" value="NZ_CP119809.1"/>
</dbReference>
<dbReference type="SUPFAM" id="SSF52402">
    <property type="entry name" value="Adenine nucleotide alpha hydrolases-like"/>
    <property type="match status" value="1"/>
</dbReference>
<reference evidence="2 3" key="1">
    <citation type="journal article" date="2019" name="Int. J. Syst. Evol. Microbiol.">
        <title>The Global Catalogue of Microorganisms (GCM) 10K type strain sequencing project: providing services to taxonomists for standard genome sequencing and annotation.</title>
        <authorList>
            <consortium name="The Broad Institute Genomics Platform"/>
            <consortium name="The Broad Institute Genome Sequencing Center for Infectious Disease"/>
            <person name="Wu L."/>
            <person name="Ma J."/>
        </authorList>
    </citation>
    <scope>NUCLEOTIDE SEQUENCE [LARGE SCALE GENOMIC DNA]</scope>
    <source>
        <strain evidence="2 3">DT72</strain>
    </source>
</reference>
<dbReference type="InterPro" id="IPR014729">
    <property type="entry name" value="Rossmann-like_a/b/a_fold"/>
</dbReference>
<sequence length="224" mass="24817">MGTVLSWSGGKDAAYALWKMRESDSSVRELLTTVSADTDRASMHGVRRGLYERQADAIGLPIRFVELPGDASNDEYEAVMADAMADYARRGVERVAFADLYLEDVRAYRESRLADAEIEGHWPVWGRDTETVAREFADAFAATVVAVDDDALDASFAGRRFDADFLADRPENVDPCGENGEFHTFVHDGPIFDRPVPVELGERVTKEVGHGDATIHYRDLLAAE</sequence>
<dbReference type="AlphaFoldDB" id="A0ABD5WUK3"/>
<keyword evidence="2" id="KW-0067">ATP-binding</keyword>
<evidence type="ECO:0000313" key="2">
    <source>
        <dbReference type="EMBL" id="MFC7081779.1"/>
    </source>
</evidence>
<evidence type="ECO:0000259" key="1">
    <source>
        <dbReference type="Pfam" id="PF01902"/>
    </source>
</evidence>
<feature type="domain" description="Diphthamide synthase" evidence="1">
    <location>
        <begin position="3"/>
        <end position="205"/>
    </location>
</feature>
<dbReference type="GeneID" id="79304887"/>
<name>A0ABD5WUK3_9EURY</name>
<evidence type="ECO:0000313" key="3">
    <source>
        <dbReference type="Proteomes" id="UP001596407"/>
    </source>
</evidence>
<organism evidence="2 3">
    <name type="scientific">Halorussus caseinilyticus</name>
    <dbReference type="NCBI Taxonomy" id="3034025"/>
    <lineage>
        <taxon>Archaea</taxon>
        <taxon>Methanobacteriati</taxon>
        <taxon>Methanobacteriota</taxon>
        <taxon>Stenosarchaea group</taxon>
        <taxon>Halobacteria</taxon>
        <taxon>Halobacteriales</taxon>
        <taxon>Haladaptataceae</taxon>
        <taxon>Halorussus</taxon>
    </lineage>
</organism>
<dbReference type="Pfam" id="PF01902">
    <property type="entry name" value="Diphthami_syn_2"/>
    <property type="match status" value="1"/>
</dbReference>
<dbReference type="GO" id="GO:0005524">
    <property type="term" value="F:ATP binding"/>
    <property type="evidence" value="ECO:0007669"/>
    <property type="project" value="UniProtKB-KW"/>
</dbReference>
<comment type="caution">
    <text evidence="2">The sequence shown here is derived from an EMBL/GenBank/DDBJ whole genome shotgun (WGS) entry which is preliminary data.</text>
</comment>
<dbReference type="Proteomes" id="UP001596407">
    <property type="component" value="Unassembled WGS sequence"/>
</dbReference>
<dbReference type="InterPro" id="IPR002761">
    <property type="entry name" value="Diphthami_syn_dom"/>
</dbReference>
<proteinExistence type="predicted"/>
<protein>
    <submittedName>
        <fullName evidence="2">ATP-binding protein</fullName>
    </submittedName>
</protein>
<keyword evidence="3" id="KW-1185">Reference proteome</keyword>